<feature type="compositionally biased region" description="Gly residues" evidence="1">
    <location>
        <begin position="695"/>
        <end position="704"/>
    </location>
</feature>
<evidence type="ECO:0000313" key="2">
    <source>
        <dbReference type="EMBL" id="GFR40750.1"/>
    </source>
</evidence>
<feature type="compositionally biased region" description="Basic and acidic residues" evidence="1">
    <location>
        <begin position="986"/>
        <end position="998"/>
    </location>
</feature>
<feature type="region of interest" description="Disordered" evidence="1">
    <location>
        <begin position="637"/>
        <end position="708"/>
    </location>
</feature>
<proteinExistence type="predicted"/>
<name>A0AAD3DFC1_9CHLO</name>
<dbReference type="AlphaFoldDB" id="A0AAD3DFC1"/>
<organism evidence="2 3">
    <name type="scientific">Astrephomene gubernaculifera</name>
    <dbReference type="NCBI Taxonomy" id="47775"/>
    <lineage>
        <taxon>Eukaryota</taxon>
        <taxon>Viridiplantae</taxon>
        <taxon>Chlorophyta</taxon>
        <taxon>core chlorophytes</taxon>
        <taxon>Chlorophyceae</taxon>
        <taxon>CS clade</taxon>
        <taxon>Chlamydomonadales</taxon>
        <taxon>Astrephomenaceae</taxon>
        <taxon>Astrephomene</taxon>
    </lineage>
</organism>
<feature type="region of interest" description="Disordered" evidence="1">
    <location>
        <begin position="582"/>
        <end position="613"/>
    </location>
</feature>
<feature type="compositionally biased region" description="Gly residues" evidence="1">
    <location>
        <begin position="593"/>
        <end position="610"/>
    </location>
</feature>
<gene>
    <name evidence="2" type="ORF">Agub_g1360</name>
</gene>
<reference evidence="2 3" key="1">
    <citation type="journal article" date="2021" name="Sci. Rep.">
        <title>Genome sequencing of the multicellular alga Astrephomene provides insights into convergent evolution of germ-soma differentiation.</title>
        <authorList>
            <person name="Yamashita S."/>
            <person name="Yamamoto K."/>
            <person name="Matsuzaki R."/>
            <person name="Suzuki S."/>
            <person name="Yamaguchi H."/>
            <person name="Hirooka S."/>
            <person name="Minakuchi Y."/>
            <person name="Miyagishima S."/>
            <person name="Kawachi M."/>
            <person name="Toyoda A."/>
            <person name="Nozaki H."/>
        </authorList>
    </citation>
    <scope>NUCLEOTIDE SEQUENCE [LARGE SCALE GENOMIC DNA]</scope>
    <source>
        <strain evidence="2 3">NIES-4017</strain>
    </source>
</reference>
<keyword evidence="3" id="KW-1185">Reference proteome</keyword>
<dbReference type="Proteomes" id="UP001054857">
    <property type="component" value="Unassembled WGS sequence"/>
</dbReference>
<feature type="region of interest" description="Disordered" evidence="1">
    <location>
        <begin position="898"/>
        <end position="1014"/>
    </location>
</feature>
<sequence length="1175" mass="122810">MPRQRAERAHRAALVTFAQEQVALAYSDPQYALASIANEVDVCGAGLERREAFVLVNCANLSEEDAEAFCTSSVRPCCHCPHLLDGPSDREPTLLDASLGAEGAVRVVALPEEDVAERRKLVTRTWCSSARRAAGVQPLPSGVEHYLCEEHLKLHFAQSLYLRLSLKVRDWLLRGCCLECAYACARELPPGPGSEPAPRLSIHQAAELRSSLAGTMQTLLYPPGVSKEELDAAVFGNEFPATADCLEDRGEDGTRDGRVALPLRGRNWCIDCGCNPAVYVFKQRNNLTSDRLLCTACGVARRIVASRSSAAAGTSSAATAGGSDPGGGSGSGGLGASDLVLLCCLREEMLLRLQLAYPKQSCGGSGSGSAASGQGAGAGAGPSGAAGAAAVAPAAAAAAVAPMQRPGGSGTRACNGRSSNSNRGRNTNGSSNICLVNGDRIVLPGTHAAVAVPGLPPLPRRQQPAAREWYDNNPPTDSVPYFEGALQRCAPHLGSAGASVALTEEDYIYLVHKERLLRLADQKRDQLFELARDHNARGGPVVFVGPMGQVYDPGDILSDMRAAVRTCEEAFRGAQARAAAAEADAGAQERLSEGGGGSSGQGTGTGGGGETMAAAELPLQGPFPWTMGGYEWANATEGPAEAAQVREPGRGAAAAAGPDVQGPTRPAANAPNGLPAQAAAAAAMRAPPSSTDVPGNGGGVGTSNGGTDRDHVYGPVQLCCLDMAHRYEFDLGATPVSVAFEPFTGRGFPEEEINHSHPVTPPQLLRYMRAMLDKYAVQDDPRVVELRAQCAALRAPKRNPQLAQAVAAAAAAAVAAAPPRSSSEQLLDKAEALARSSARRRWRGGVVAAAPVMSQLGKGATTRPHTPGQALLASAAAAAAATGVPGAGVKRSAAAAALPQPGASSKAAATATAKRGPGASNAAAAPRRHGHRRRRYSDSDDNDDDEQQQEEEEDSADDDVSSSVTKDDTRADEPEEDAATRKARKEVHGKGRSNAKDEEAGEDDEGGGDAASDARLPVGLKVPVYPLAADDTTFLASSDLMRLAHRLLVLHGPPWLRDVLQERHSDALDFGTCRPADGGTGVFAHFANMLERPLLATELATISHVDRSQPATLMCFTAPFAVPADLGAALERLKRSLGHGDAHRHAHWLQARNLEDQWRLQHPAAAARMEERQQR</sequence>
<feature type="compositionally biased region" description="Basic residues" evidence="1">
    <location>
        <begin position="926"/>
        <end position="935"/>
    </location>
</feature>
<feature type="region of interest" description="Disordered" evidence="1">
    <location>
        <begin position="403"/>
        <end position="431"/>
    </location>
</feature>
<feature type="compositionally biased region" description="Acidic residues" evidence="1">
    <location>
        <begin position="939"/>
        <end position="960"/>
    </location>
</feature>
<feature type="compositionally biased region" description="Low complexity" evidence="1">
    <location>
        <begin position="666"/>
        <end position="694"/>
    </location>
</feature>
<dbReference type="EMBL" id="BMAR01000001">
    <property type="protein sequence ID" value="GFR40750.1"/>
    <property type="molecule type" value="Genomic_DNA"/>
</dbReference>
<feature type="compositionally biased region" description="Low complexity" evidence="1">
    <location>
        <begin position="898"/>
        <end position="914"/>
    </location>
</feature>
<evidence type="ECO:0000313" key="3">
    <source>
        <dbReference type="Proteomes" id="UP001054857"/>
    </source>
</evidence>
<feature type="non-terminal residue" evidence="2">
    <location>
        <position position="1"/>
    </location>
</feature>
<accession>A0AAD3DFC1</accession>
<feature type="compositionally biased region" description="Low complexity" evidence="1">
    <location>
        <begin position="415"/>
        <end position="431"/>
    </location>
</feature>
<protein>
    <submittedName>
        <fullName evidence="2">Uncharacterized protein</fullName>
    </submittedName>
</protein>
<evidence type="ECO:0000256" key="1">
    <source>
        <dbReference type="SAM" id="MobiDB-lite"/>
    </source>
</evidence>
<comment type="caution">
    <text evidence="2">The sequence shown here is derived from an EMBL/GenBank/DDBJ whole genome shotgun (WGS) entry which is preliminary data.</text>
</comment>